<dbReference type="PANTHER" id="PTHR33121">
    <property type="entry name" value="CYCLIC DI-GMP PHOSPHODIESTERASE PDEF"/>
    <property type="match status" value="1"/>
</dbReference>
<dbReference type="InterPro" id="IPR033479">
    <property type="entry name" value="dCache_1"/>
</dbReference>
<evidence type="ECO:0000313" key="11">
    <source>
        <dbReference type="Proteomes" id="UP000032427"/>
    </source>
</evidence>
<reference evidence="11" key="1">
    <citation type="submission" date="2014-09" db="EMBL/GenBank/DDBJ databases">
        <authorList>
            <person name="Hjerde E."/>
        </authorList>
    </citation>
    <scope>NUCLEOTIDE SEQUENCE [LARGE SCALE GENOMIC DNA]</scope>
    <source>
        <strain evidence="11">06/09/139</strain>
    </source>
</reference>
<keyword evidence="11" id="KW-1185">Reference proteome</keyword>
<dbReference type="InterPro" id="IPR035919">
    <property type="entry name" value="EAL_sf"/>
</dbReference>
<evidence type="ECO:0000259" key="8">
    <source>
        <dbReference type="PROSITE" id="PS50885"/>
    </source>
</evidence>
<dbReference type="NCBIfam" id="TIGR00254">
    <property type="entry name" value="GGDEF"/>
    <property type="match status" value="1"/>
</dbReference>
<dbReference type="GeneID" id="28539623"/>
<dbReference type="PROSITE" id="PS50887">
    <property type="entry name" value="GGDEF"/>
    <property type="match status" value="1"/>
</dbReference>
<dbReference type="EMBL" id="LN554846">
    <property type="protein sequence ID" value="CED70191.1"/>
    <property type="molecule type" value="Genomic_DNA"/>
</dbReference>
<feature type="transmembrane region" description="Helical" evidence="6">
    <location>
        <begin position="350"/>
        <end position="369"/>
    </location>
</feature>
<evidence type="ECO:0000259" key="7">
    <source>
        <dbReference type="PROSITE" id="PS50883"/>
    </source>
</evidence>
<dbReference type="HOGENOM" id="CLU_000445_78_1_6"/>
<keyword evidence="4 6" id="KW-1133">Transmembrane helix</keyword>
<dbReference type="Gene3D" id="3.20.20.450">
    <property type="entry name" value="EAL domain"/>
    <property type="match status" value="1"/>
</dbReference>
<dbReference type="InterPro" id="IPR050706">
    <property type="entry name" value="Cyclic-di-GMP_PDE-like"/>
</dbReference>
<sequence>MNNTPTKTQFSLRTAVILPFITVLLLTLSVVFYTQNNSYEKLVDDVSGKILTSYTQNTHADLNFFLEEPLVAVKNMVDQIQRYQMYQPNNTKEIQAYLEHSFSGLYQNLKQMDVLSFGGEQKEYIGFRRESNSGLSLMVQDKRTGDDLIIYRGNKISDDIRSIIRNYDPRQRPWYTPAADTLQPSWSKIYTNADERKDITMSTIHPVFYDTDFIGVFAADIKLDSFNKFLHQETKHTKGSIYLIDNQERLIAHSNIGSIISLGTPRTAVGSRLFATESSDIAIQKSAEYINKNQLSKTNRIETFCFSYNEERYFSQVTPYRGSNGLDWYIVITIPESDLLGQLKQEQRKGLFFGVLLSLSGLVVGIYFITQVTKPIFTTANAARNIASGNWGSNVEDNGSIYETTLLINAFNDMTKKLQSTFDIMRKQITLDPLTQALSRQGLIEESRIMVKDQADKEQGILLVGINNFRDINDSQGILKGDQLLQRITERLQSSFSHSNIAIARVGGDEFTIFFSELNEIKQLKQHAVDVQACFMTPFHITSNPTFISISIGLVYGDLSCDSMTMWLRNASIALGQAKKNSLQHSLYTPEMAEASRHKAHITAELSSAIKNKEMVPFYQPIIDVKTGNIIGAEALVRWLNPQRGMVSPLDFIPLAEENGMIIPIGAQILTQACVDTVSRINSGLWSKDFHMHVNLSVCQLTQDNFLQELESILEETHMPANNLTLELTESRLVNHDNCTLNTMQKIRDLGIQIAIDDFGTGYSSLAYIHKLPFDVLKVDRSFIKDLTADNINSSIAAAVYNMTRGFDITLVAEGIETQEQAELLAGLKYDHAQGFLYSRPLPLSEWPTE</sequence>
<feature type="domain" description="HAMP" evidence="8">
    <location>
        <begin position="370"/>
        <end position="423"/>
    </location>
</feature>
<dbReference type="Pfam" id="PF00990">
    <property type="entry name" value="GGDEF"/>
    <property type="match status" value="1"/>
</dbReference>
<dbReference type="Pfam" id="PF00563">
    <property type="entry name" value="EAL"/>
    <property type="match status" value="1"/>
</dbReference>
<dbReference type="PATRIC" id="fig|80852.17.peg.96"/>
<dbReference type="SMART" id="SM00267">
    <property type="entry name" value="GGDEF"/>
    <property type="match status" value="1"/>
</dbReference>
<dbReference type="SMART" id="SM00304">
    <property type="entry name" value="HAMP"/>
    <property type="match status" value="1"/>
</dbReference>
<feature type="domain" description="EAL" evidence="7">
    <location>
        <begin position="599"/>
        <end position="850"/>
    </location>
</feature>
<dbReference type="SMART" id="SM00052">
    <property type="entry name" value="EAL"/>
    <property type="match status" value="1"/>
</dbReference>
<accession>A0A090II89</accession>
<dbReference type="PROSITE" id="PS50885">
    <property type="entry name" value="HAMP"/>
    <property type="match status" value="1"/>
</dbReference>
<feature type="transmembrane region" description="Helical" evidence="6">
    <location>
        <begin position="12"/>
        <end position="33"/>
    </location>
</feature>
<dbReference type="Proteomes" id="UP000032427">
    <property type="component" value="Chromosome 1"/>
</dbReference>
<feature type="domain" description="GGDEF" evidence="9">
    <location>
        <begin position="457"/>
        <end position="591"/>
    </location>
</feature>
<dbReference type="InterPro" id="IPR003660">
    <property type="entry name" value="HAMP_dom"/>
</dbReference>
<dbReference type="PROSITE" id="PS50883">
    <property type="entry name" value="EAL"/>
    <property type="match status" value="1"/>
</dbReference>
<dbReference type="Pfam" id="PF00672">
    <property type="entry name" value="HAMP"/>
    <property type="match status" value="1"/>
</dbReference>
<dbReference type="KEGG" id="awd:AWOD_I_0093"/>
<dbReference type="InterPro" id="IPR001633">
    <property type="entry name" value="EAL_dom"/>
</dbReference>
<dbReference type="CDD" id="cd01949">
    <property type="entry name" value="GGDEF"/>
    <property type="match status" value="1"/>
</dbReference>
<keyword evidence="2" id="KW-1003">Cell membrane</keyword>
<dbReference type="GO" id="GO:0071111">
    <property type="term" value="F:cyclic-guanylate-specific phosphodiesterase activity"/>
    <property type="evidence" value="ECO:0007669"/>
    <property type="project" value="InterPro"/>
</dbReference>
<dbReference type="OrthoDB" id="6635966at2"/>
<protein>
    <submittedName>
        <fullName evidence="10">Putative signal transduction protein, GGDEF family</fullName>
    </submittedName>
</protein>
<evidence type="ECO:0000256" key="1">
    <source>
        <dbReference type="ARBA" id="ARBA00004651"/>
    </source>
</evidence>
<dbReference type="Gene3D" id="3.30.70.270">
    <property type="match status" value="1"/>
</dbReference>
<dbReference type="AlphaFoldDB" id="A0A090II89"/>
<dbReference type="CDD" id="cd01948">
    <property type="entry name" value="EAL"/>
    <property type="match status" value="1"/>
</dbReference>
<dbReference type="SUPFAM" id="SSF141868">
    <property type="entry name" value="EAL domain-like"/>
    <property type="match status" value="1"/>
</dbReference>
<comment type="subcellular location">
    <subcellularLocation>
        <location evidence="1">Cell membrane</location>
        <topology evidence="1">Multi-pass membrane protein</topology>
    </subcellularLocation>
</comment>
<dbReference type="InterPro" id="IPR000160">
    <property type="entry name" value="GGDEF_dom"/>
</dbReference>
<dbReference type="InterPro" id="IPR029787">
    <property type="entry name" value="Nucleotide_cyclase"/>
</dbReference>
<keyword evidence="3 6" id="KW-0812">Transmembrane</keyword>
<dbReference type="Pfam" id="PF02743">
    <property type="entry name" value="dCache_1"/>
    <property type="match status" value="1"/>
</dbReference>
<dbReference type="Gene3D" id="3.30.450.20">
    <property type="entry name" value="PAS domain"/>
    <property type="match status" value="1"/>
</dbReference>
<evidence type="ECO:0000313" key="10">
    <source>
        <dbReference type="EMBL" id="CED70191.1"/>
    </source>
</evidence>
<name>A0A090II89_9GAMM</name>
<dbReference type="SUPFAM" id="SSF158472">
    <property type="entry name" value="HAMP domain-like"/>
    <property type="match status" value="1"/>
</dbReference>
<evidence type="ECO:0000256" key="2">
    <source>
        <dbReference type="ARBA" id="ARBA00022475"/>
    </source>
</evidence>
<evidence type="ECO:0000256" key="5">
    <source>
        <dbReference type="ARBA" id="ARBA00023136"/>
    </source>
</evidence>
<dbReference type="GO" id="GO:0007165">
    <property type="term" value="P:signal transduction"/>
    <property type="evidence" value="ECO:0007669"/>
    <property type="project" value="InterPro"/>
</dbReference>
<evidence type="ECO:0000259" key="9">
    <source>
        <dbReference type="PROSITE" id="PS50887"/>
    </source>
</evidence>
<dbReference type="GO" id="GO:0005886">
    <property type="term" value="C:plasma membrane"/>
    <property type="evidence" value="ECO:0007669"/>
    <property type="project" value="UniProtKB-SubCell"/>
</dbReference>
<evidence type="ECO:0000256" key="4">
    <source>
        <dbReference type="ARBA" id="ARBA00022989"/>
    </source>
</evidence>
<dbReference type="STRING" id="80852.AWOD_I_0093"/>
<gene>
    <name evidence="10" type="ORF">AWOD_I_0093</name>
</gene>
<dbReference type="Gene3D" id="6.10.340.10">
    <property type="match status" value="1"/>
</dbReference>
<dbReference type="InterPro" id="IPR043128">
    <property type="entry name" value="Rev_trsase/Diguanyl_cyclase"/>
</dbReference>
<evidence type="ECO:0000256" key="6">
    <source>
        <dbReference type="SAM" id="Phobius"/>
    </source>
</evidence>
<dbReference type="SUPFAM" id="SSF55073">
    <property type="entry name" value="Nucleotide cyclase"/>
    <property type="match status" value="1"/>
</dbReference>
<dbReference type="CDD" id="cd12913">
    <property type="entry name" value="PDC1_MCP_like"/>
    <property type="match status" value="1"/>
</dbReference>
<dbReference type="CDD" id="cd06225">
    <property type="entry name" value="HAMP"/>
    <property type="match status" value="1"/>
</dbReference>
<proteinExistence type="predicted"/>
<organism evidence="10 11">
    <name type="scientific">Aliivibrio wodanis</name>
    <dbReference type="NCBI Taxonomy" id="80852"/>
    <lineage>
        <taxon>Bacteria</taxon>
        <taxon>Pseudomonadati</taxon>
        <taxon>Pseudomonadota</taxon>
        <taxon>Gammaproteobacteria</taxon>
        <taxon>Vibrionales</taxon>
        <taxon>Vibrionaceae</taxon>
        <taxon>Aliivibrio</taxon>
    </lineage>
</organism>
<dbReference type="PANTHER" id="PTHR33121:SF70">
    <property type="entry name" value="SIGNALING PROTEIN YKOW"/>
    <property type="match status" value="1"/>
</dbReference>
<keyword evidence="5 6" id="KW-0472">Membrane</keyword>
<evidence type="ECO:0000256" key="3">
    <source>
        <dbReference type="ARBA" id="ARBA00022692"/>
    </source>
</evidence>